<dbReference type="AlphaFoldDB" id="A0AAF0EZL4"/>
<evidence type="ECO:0000256" key="2">
    <source>
        <dbReference type="ARBA" id="ARBA00022980"/>
    </source>
</evidence>
<evidence type="ECO:0000256" key="1">
    <source>
        <dbReference type="ARBA" id="ARBA00009356"/>
    </source>
</evidence>
<dbReference type="InterPro" id="IPR000702">
    <property type="entry name" value="Ribosomal_uL6-like"/>
</dbReference>
<dbReference type="Pfam" id="PF00347">
    <property type="entry name" value="Ribosomal_L6"/>
    <property type="match status" value="1"/>
</dbReference>
<accession>A0AAF0EZL4</accession>
<dbReference type="InterPro" id="IPR020040">
    <property type="entry name" value="Ribosomal_uL6_a/b-dom"/>
</dbReference>
<name>A0AAF0EZL4_9BASI</name>
<evidence type="ECO:0000313" key="6">
    <source>
        <dbReference type="Proteomes" id="UP001219933"/>
    </source>
</evidence>
<dbReference type="GO" id="GO:0019843">
    <property type="term" value="F:rRNA binding"/>
    <property type="evidence" value="ECO:0007669"/>
    <property type="project" value="InterPro"/>
</dbReference>
<sequence>MTRVGGLLSQAAHRVRAAVYGLPARAVHTRAAPVVVPESVNVSVVDFPPQPRPTRALSSLMRKAKTIVFSGPNGEIAIPLHHFVQTKWATDEATKQRTVTFSIEDESVKLQRGVWGLTRATTANAVKGVTEGHEAKIVLVGVGYRASVEPDPLPKQHIFFSDLERSKGHWYAEGQKKEQIERTQRLIEASGPNMRLHLRLGYSHPVLIPIPYGVTATVPQPTQIILRSADKELLGKFAQDIRRWRVPEPYKGKGIFVNGETIRLKTPKKK</sequence>
<dbReference type="InterPro" id="IPR036789">
    <property type="entry name" value="Ribosomal_uL6-like_a/b-dom_sf"/>
</dbReference>
<dbReference type="InterPro" id="IPR002358">
    <property type="entry name" value="Ribosomal_uL6_CS"/>
</dbReference>
<dbReference type="EMBL" id="CP119879">
    <property type="protein sequence ID" value="WFD35632.1"/>
    <property type="molecule type" value="Genomic_DNA"/>
</dbReference>
<evidence type="ECO:0000313" key="5">
    <source>
        <dbReference type="EMBL" id="WFD35632.1"/>
    </source>
</evidence>
<comment type="similarity">
    <text evidence="1">Belongs to the universal ribosomal protein uL6 family.</text>
</comment>
<gene>
    <name evidence="5" type="primary">MRPL6</name>
    <name evidence="5" type="ORF">MCUN1_002490</name>
</gene>
<dbReference type="PANTHER" id="PTHR11655:SF14">
    <property type="entry name" value="LARGE RIBOSOMAL SUBUNIT PROTEIN UL6M"/>
    <property type="match status" value="1"/>
</dbReference>
<keyword evidence="6" id="KW-1185">Reference proteome</keyword>
<proteinExistence type="inferred from homology"/>
<keyword evidence="3" id="KW-0687">Ribonucleoprotein</keyword>
<dbReference type="SUPFAM" id="SSF56053">
    <property type="entry name" value="Ribosomal protein L6"/>
    <property type="match status" value="2"/>
</dbReference>
<dbReference type="Gene3D" id="3.90.930.12">
    <property type="entry name" value="Ribosomal protein L6, alpha-beta domain"/>
    <property type="match status" value="2"/>
</dbReference>
<dbReference type="Proteomes" id="UP001219933">
    <property type="component" value="Chromosome 3"/>
</dbReference>
<dbReference type="GO" id="GO:0005762">
    <property type="term" value="C:mitochondrial large ribosomal subunit"/>
    <property type="evidence" value="ECO:0007669"/>
    <property type="project" value="TreeGrafter"/>
</dbReference>
<keyword evidence="2 5" id="KW-0689">Ribosomal protein</keyword>
<protein>
    <submittedName>
        <fullName evidence="5">54S ribosomal protein L6 mitochondrial</fullName>
    </submittedName>
</protein>
<dbReference type="PROSITE" id="PS00525">
    <property type="entry name" value="RIBOSOMAL_L6_1"/>
    <property type="match status" value="1"/>
</dbReference>
<evidence type="ECO:0000259" key="4">
    <source>
        <dbReference type="Pfam" id="PF00347"/>
    </source>
</evidence>
<feature type="domain" description="Large ribosomal subunit protein uL6 alpha-beta" evidence="4">
    <location>
        <begin position="194"/>
        <end position="255"/>
    </location>
</feature>
<dbReference type="PANTHER" id="PTHR11655">
    <property type="entry name" value="60S/50S RIBOSOMAL PROTEIN L6/L9"/>
    <property type="match status" value="1"/>
</dbReference>
<evidence type="ECO:0000256" key="3">
    <source>
        <dbReference type="ARBA" id="ARBA00023274"/>
    </source>
</evidence>
<reference evidence="5" key="1">
    <citation type="submission" date="2023-03" db="EMBL/GenBank/DDBJ databases">
        <title>Mating type loci evolution in Malassezia.</title>
        <authorList>
            <person name="Coelho M.A."/>
        </authorList>
    </citation>
    <scope>NUCLEOTIDE SEQUENCE</scope>
    <source>
        <strain evidence="5">CBS 11721</strain>
    </source>
</reference>
<dbReference type="GO" id="GO:0006412">
    <property type="term" value="P:translation"/>
    <property type="evidence" value="ECO:0007669"/>
    <property type="project" value="InterPro"/>
</dbReference>
<organism evidence="5 6">
    <name type="scientific">Malassezia cuniculi</name>
    <dbReference type="NCBI Taxonomy" id="948313"/>
    <lineage>
        <taxon>Eukaryota</taxon>
        <taxon>Fungi</taxon>
        <taxon>Dikarya</taxon>
        <taxon>Basidiomycota</taxon>
        <taxon>Ustilaginomycotina</taxon>
        <taxon>Malasseziomycetes</taxon>
        <taxon>Malasseziales</taxon>
        <taxon>Malasseziaceae</taxon>
        <taxon>Malassezia</taxon>
    </lineage>
</organism>
<dbReference type="GO" id="GO:0003735">
    <property type="term" value="F:structural constituent of ribosome"/>
    <property type="evidence" value="ECO:0007669"/>
    <property type="project" value="InterPro"/>
</dbReference>